<feature type="signal peptide" evidence="2">
    <location>
        <begin position="1"/>
        <end position="31"/>
    </location>
</feature>
<dbReference type="SUPFAM" id="SSF54427">
    <property type="entry name" value="NTF2-like"/>
    <property type="match status" value="1"/>
</dbReference>
<keyword evidence="2" id="KW-0732">Signal</keyword>
<sequence length="363" mass="41070">MKKVVHIKWGMSLLAGVLLLGTMGCSTKSNAEPKESNVEKEVKQALEENVEAFNKEDLDGYLDTLSSEVYSYEISKKTTKQMFEALDLKASLKKVKVLSYSDDYATVEVKQETKSRMKNEYYKDNVTESVHTLDKEGKKWKIKSTAIKSIKTLDGKEIKSLNELFSANENKGSTKGSTSSSKSPDAQDKEKDSLKEKGNQNQPPQSIESIRAKYVENADVIKGGTTVNGNRIDFEGYTVQILEGEFDYKKLTGDRITLKVRIENRTGRKMDTYPNSTVIIQDGKKIPPLDRDKLPRVNDVYVQDGEAKEYVISFPMIEAKEFAIKFVAGATFEGDKKSRFEEHVFLYQPEKKEQDSKKDVNTL</sequence>
<dbReference type="EMBL" id="JAGDQJ010000028">
    <property type="protein sequence ID" value="MBO1627697.1"/>
    <property type="molecule type" value="Genomic_DNA"/>
</dbReference>
<evidence type="ECO:0000313" key="3">
    <source>
        <dbReference type="EMBL" id="MBO1627697.1"/>
    </source>
</evidence>
<dbReference type="RefSeq" id="WP_208018966.1">
    <property type="nucleotide sequence ID" value="NZ_JAGDQJ010000028.1"/>
</dbReference>
<evidence type="ECO:0000313" key="4">
    <source>
        <dbReference type="Proteomes" id="UP000677611"/>
    </source>
</evidence>
<feature type="compositionally biased region" description="Basic and acidic residues" evidence="1">
    <location>
        <begin position="185"/>
        <end position="198"/>
    </location>
</feature>
<proteinExistence type="predicted"/>
<feature type="compositionally biased region" description="Low complexity" evidence="1">
    <location>
        <begin position="171"/>
        <end position="183"/>
    </location>
</feature>
<feature type="chain" id="PRO_5047408071" description="DUF4352 domain-containing protein" evidence="2">
    <location>
        <begin position="32"/>
        <end position="363"/>
    </location>
</feature>
<gene>
    <name evidence="3" type="ORF">J4P90_21255</name>
</gene>
<dbReference type="Proteomes" id="UP000677611">
    <property type="component" value="Unassembled WGS sequence"/>
</dbReference>
<dbReference type="Gene3D" id="3.10.450.50">
    <property type="match status" value="1"/>
</dbReference>
<dbReference type="PROSITE" id="PS51257">
    <property type="entry name" value="PROKAR_LIPOPROTEIN"/>
    <property type="match status" value="1"/>
</dbReference>
<reference evidence="3 4" key="1">
    <citation type="submission" date="2021-03" db="EMBL/GenBank/DDBJ databases">
        <title>Identification of novel Bacillus strains.</title>
        <authorList>
            <person name="Xiao Z."/>
            <person name="Li Y."/>
            <person name="Shen J."/>
        </authorList>
    </citation>
    <scope>NUCLEOTIDE SEQUENCE [LARGE SCALE GENOMIC DNA]</scope>
    <source>
        <strain evidence="3 4">SY8</strain>
    </source>
</reference>
<dbReference type="InterPro" id="IPR032710">
    <property type="entry name" value="NTF2-like_dom_sf"/>
</dbReference>
<protein>
    <recommendedName>
        <fullName evidence="5">DUF4352 domain-containing protein</fullName>
    </recommendedName>
</protein>
<accession>A0ABS3P3F0</accession>
<feature type="region of interest" description="Disordered" evidence="1">
    <location>
        <begin position="168"/>
        <end position="208"/>
    </location>
</feature>
<organism evidence="3 4">
    <name type="scientific">Bacillus arachidis</name>
    <dbReference type="NCBI Taxonomy" id="2819290"/>
    <lineage>
        <taxon>Bacteria</taxon>
        <taxon>Bacillati</taxon>
        <taxon>Bacillota</taxon>
        <taxon>Bacilli</taxon>
        <taxon>Bacillales</taxon>
        <taxon>Bacillaceae</taxon>
        <taxon>Bacillus</taxon>
    </lineage>
</organism>
<feature type="compositionally biased region" description="Polar residues" evidence="1">
    <location>
        <begin position="199"/>
        <end position="208"/>
    </location>
</feature>
<comment type="caution">
    <text evidence="3">The sequence shown here is derived from an EMBL/GenBank/DDBJ whole genome shotgun (WGS) entry which is preliminary data.</text>
</comment>
<evidence type="ECO:0008006" key="5">
    <source>
        <dbReference type="Google" id="ProtNLM"/>
    </source>
</evidence>
<name>A0ABS3P3F0_9BACI</name>
<evidence type="ECO:0000256" key="1">
    <source>
        <dbReference type="SAM" id="MobiDB-lite"/>
    </source>
</evidence>
<evidence type="ECO:0000256" key="2">
    <source>
        <dbReference type="SAM" id="SignalP"/>
    </source>
</evidence>
<keyword evidence="4" id="KW-1185">Reference proteome</keyword>